<dbReference type="AlphaFoldDB" id="A0A0D2FA75"/>
<dbReference type="Proteomes" id="UP000053789">
    <property type="component" value="Unassembled WGS sequence"/>
</dbReference>
<dbReference type="HOGENOM" id="CLU_1065599_0_0_1"/>
<evidence type="ECO:0000259" key="2">
    <source>
        <dbReference type="PROSITE" id="PS51186"/>
    </source>
</evidence>
<dbReference type="PANTHER" id="PTHR42791:SF16">
    <property type="entry name" value="N-ACETYLTRANSFERASE DOMAIN-CONTAINING PROTEIN"/>
    <property type="match status" value="1"/>
</dbReference>
<evidence type="ECO:0000256" key="1">
    <source>
        <dbReference type="SAM" id="MobiDB-lite"/>
    </source>
</evidence>
<dbReference type="RefSeq" id="XP_016625645.1">
    <property type="nucleotide sequence ID" value="XM_016758396.1"/>
</dbReference>
<name>A0A0D2FA75_CLAB1</name>
<dbReference type="CDD" id="cd04301">
    <property type="entry name" value="NAT_SF"/>
    <property type="match status" value="1"/>
</dbReference>
<sequence length="261" mass="28948">MSDIPDIVSLCSHVLSGNLDQDTFHPPDPSTGLFTAATYAWKTETLRLFLGQNPLARAYKVTVSIDSHGETAAGAVVNGDDTTTGPRQLVAVAVWEAPKTCIQSPSETERHAEYERLRKLASLPAQSRADVFEEVMNMMARTKKQVWGDRGDCWYLRLLLTEPEYRKRGYARQLVSWGINQADAQRLPIYLVSTPHAVEFYRKVGFDVLGESSHFDGKYAYFYCRRAAAEEDSTERCNTTDQGGIESPPLSGKPSTSASCG</sequence>
<keyword evidence="4" id="KW-1185">Reference proteome</keyword>
<dbReference type="InterPro" id="IPR052523">
    <property type="entry name" value="Trichothecene_AcTrans"/>
</dbReference>
<dbReference type="Pfam" id="PF00583">
    <property type="entry name" value="Acetyltransf_1"/>
    <property type="match status" value="1"/>
</dbReference>
<reference evidence="3" key="1">
    <citation type="submission" date="2015-01" db="EMBL/GenBank/DDBJ databases">
        <title>The Genome Sequence of Cladophialophora bantiana CBS 173.52.</title>
        <authorList>
            <consortium name="The Broad Institute Genomics Platform"/>
            <person name="Cuomo C."/>
            <person name="de Hoog S."/>
            <person name="Gorbushina A."/>
            <person name="Stielow B."/>
            <person name="Teixiera M."/>
            <person name="Abouelleil A."/>
            <person name="Chapman S.B."/>
            <person name="Priest M."/>
            <person name="Young S.K."/>
            <person name="Wortman J."/>
            <person name="Nusbaum C."/>
            <person name="Birren B."/>
        </authorList>
    </citation>
    <scope>NUCLEOTIDE SEQUENCE [LARGE SCALE GENOMIC DNA]</scope>
    <source>
        <strain evidence="3">CBS 173.52</strain>
    </source>
</reference>
<evidence type="ECO:0000313" key="3">
    <source>
        <dbReference type="EMBL" id="KIW98976.1"/>
    </source>
</evidence>
<feature type="domain" description="N-acetyltransferase" evidence="2">
    <location>
        <begin position="150"/>
        <end position="228"/>
    </location>
</feature>
<proteinExistence type="predicted"/>
<protein>
    <recommendedName>
        <fullName evidence="2">N-acetyltransferase domain-containing protein</fullName>
    </recommendedName>
</protein>
<dbReference type="OrthoDB" id="2744543at2759"/>
<feature type="region of interest" description="Disordered" evidence="1">
    <location>
        <begin position="232"/>
        <end position="261"/>
    </location>
</feature>
<dbReference type="Gene3D" id="3.40.630.30">
    <property type="match status" value="1"/>
</dbReference>
<organism evidence="3 4">
    <name type="scientific">Cladophialophora bantiana (strain ATCC 10958 / CBS 173.52 / CDC B-1940 / NIH 8579)</name>
    <name type="common">Xylohypha bantiana</name>
    <dbReference type="NCBI Taxonomy" id="1442370"/>
    <lineage>
        <taxon>Eukaryota</taxon>
        <taxon>Fungi</taxon>
        <taxon>Dikarya</taxon>
        <taxon>Ascomycota</taxon>
        <taxon>Pezizomycotina</taxon>
        <taxon>Eurotiomycetes</taxon>
        <taxon>Chaetothyriomycetidae</taxon>
        <taxon>Chaetothyriales</taxon>
        <taxon>Herpotrichiellaceae</taxon>
        <taxon>Cladophialophora</taxon>
    </lineage>
</organism>
<dbReference type="InterPro" id="IPR000182">
    <property type="entry name" value="GNAT_dom"/>
</dbReference>
<dbReference type="EMBL" id="KN846980">
    <property type="protein sequence ID" value="KIW98976.1"/>
    <property type="molecule type" value="Genomic_DNA"/>
</dbReference>
<dbReference type="VEuPathDB" id="FungiDB:Z519_00639"/>
<dbReference type="GeneID" id="27693567"/>
<dbReference type="PROSITE" id="PS51186">
    <property type="entry name" value="GNAT"/>
    <property type="match status" value="1"/>
</dbReference>
<dbReference type="SUPFAM" id="SSF55729">
    <property type="entry name" value="Acyl-CoA N-acyltransferases (Nat)"/>
    <property type="match status" value="1"/>
</dbReference>
<dbReference type="InterPro" id="IPR016181">
    <property type="entry name" value="Acyl_CoA_acyltransferase"/>
</dbReference>
<evidence type="ECO:0000313" key="4">
    <source>
        <dbReference type="Proteomes" id="UP000053789"/>
    </source>
</evidence>
<dbReference type="GO" id="GO:0016747">
    <property type="term" value="F:acyltransferase activity, transferring groups other than amino-acyl groups"/>
    <property type="evidence" value="ECO:0007669"/>
    <property type="project" value="InterPro"/>
</dbReference>
<gene>
    <name evidence="3" type="ORF">Z519_00639</name>
</gene>
<dbReference type="PANTHER" id="PTHR42791">
    <property type="entry name" value="GNAT FAMILY ACETYLTRANSFERASE"/>
    <property type="match status" value="1"/>
</dbReference>
<accession>A0A0D2FA75</accession>